<accession>A0A1A8P869</accession>
<dbReference type="PROSITE" id="PS50994">
    <property type="entry name" value="INTEGRASE"/>
    <property type="match status" value="1"/>
</dbReference>
<dbReference type="SUPFAM" id="SSF53098">
    <property type="entry name" value="Ribonuclease H-like"/>
    <property type="match status" value="1"/>
</dbReference>
<dbReference type="Gene3D" id="3.30.420.10">
    <property type="entry name" value="Ribonuclease H-like superfamily/Ribonuclease H"/>
    <property type="match status" value="1"/>
</dbReference>
<dbReference type="Pfam" id="PF22938">
    <property type="entry name" value="Integrase_p58_C"/>
    <property type="match status" value="1"/>
</dbReference>
<dbReference type="GO" id="GO:0015074">
    <property type="term" value="P:DNA integration"/>
    <property type="evidence" value="ECO:0007669"/>
    <property type="project" value="InterPro"/>
</dbReference>
<evidence type="ECO:0000313" key="4">
    <source>
        <dbReference type="EMBL" id="SBR77448.1"/>
    </source>
</evidence>
<dbReference type="FunFam" id="1.10.340.70:FF:000001">
    <property type="entry name" value="Retrovirus-related Pol polyprotein from transposon gypsy-like Protein"/>
    <property type="match status" value="1"/>
</dbReference>
<dbReference type="AlphaFoldDB" id="A0A1A8P869"/>
<feature type="compositionally biased region" description="Gly residues" evidence="2">
    <location>
        <begin position="549"/>
        <end position="559"/>
    </location>
</feature>
<dbReference type="InterPro" id="IPR054465">
    <property type="entry name" value="Integrase_p58-like_C"/>
</dbReference>
<dbReference type="InterPro" id="IPR036397">
    <property type="entry name" value="RNaseH_sf"/>
</dbReference>
<gene>
    <name evidence="4" type="primary">Nfu_g_1_025041</name>
</gene>
<feature type="region of interest" description="Disordered" evidence="2">
    <location>
        <begin position="525"/>
        <end position="580"/>
    </location>
</feature>
<dbReference type="InterPro" id="IPR050951">
    <property type="entry name" value="Retrovirus_Pol_polyprotein"/>
</dbReference>
<protein>
    <recommendedName>
        <fullName evidence="1">Gypsy retrotransposon integrase-like protein 1</fullName>
    </recommendedName>
</protein>
<dbReference type="Gene3D" id="1.10.340.70">
    <property type="match status" value="1"/>
</dbReference>
<evidence type="ECO:0000256" key="2">
    <source>
        <dbReference type="SAM" id="MobiDB-lite"/>
    </source>
</evidence>
<dbReference type="InterPro" id="IPR012337">
    <property type="entry name" value="RNaseH-like_sf"/>
</dbReference>
<organism evidence="4">
    <name type="scientific">Nothobranchius pienaari</name>
    <dbReference type="NCBI Taxonomy" id="704102"/>
    <lineage>
        <taxon>Eukaryota</taxon>
        <taxon>Metazoa</taxon>
        <taxon>Chordata</taxon>
        <taxon>Craniata</taxon>
        <taxon>Vertebrata</taxon>
        <taxon>Euteleostomi</taxon>
        <taxon>Actinopterygii</taxon>
        <taxon>Neopterygii</taxon>
        <taxon>Teleostei</taxon>
        <taxon>Neoteleostei</taxon>
        <taxon>Acanthomorphata</taxon>
        <taxon>Ovalentaria</taxon>
        <taxon>Atherinomorphae</taxon>
        <taxon>Cyprinodontiformes</taxon>
        <taxon>Nothobranchiidae</taxon>
        <taxon>Nothobranchius</taxon>
    </lineage>
</organism>
<dbReference type="InterPro" id="IPR001584">
    <property type="entry name" value="Integrase_cat-core"/>
</dbReference>
<feature type="region of interest" description="Disordered" evidence="2">
    <location>
        <begin position="439"/>
        <end position="499"/>
    </location>
</feature>
<feature type="compositionally biased region" description="Basic and acidic residues" evidence="2">
    <location>
        <begin position="564"/>
        <end position="573"/>
    </location>
</feature>
<dbReference type="PANTHER" id="PTHR37984:SF15">
    <property type="entry name" value="INTEGRASE CATALYTIC DOMAIN-CONTAINING PROTEIN"/>
    <property type="match status" value="1"/>
</dbReference>
<dbReference type="Pfam" id="PF17921">
    <property type="entry name" value="Integrase_H2C2"/>
    <property type="match status" value="1"/>
</dbReference>
<sequence length="590" mass="65983">MDELSQAQLDDPVLKRIRDAKQGVECIGPDDSELKPFAPVWDQLEIRGSQLVRVAPANSDAAQVIQVVLPRALVPGVLKQLHNAPTGGHLGVQKLQGKIKDRFYWPDWFKDVRAWVRECADCGSVKMHGGTPRAPLEQSLTSRPFERIAVDILGPLPETGLKNKYIMVVGDYFSKWTEAFPLPNQEARTIARVLTEEWVCRFGVPQSLHSDQGRNFESKLFRELCELLQIHKTRTTPYHPQSDGLVERFNRTLLTMLTFFVEDNQLNWDALLPYVILAYRSSVHASTSVTPYKVLFGREIVLPVDVMLGLDQGELFASVDDYVTGLQKTLTTVVEAVKRHQSRAAAQQKRAYDFRATCQFYSEGELVWVRNKLRRRGVCPKLQRRYKGPFRVLERLTDVLYRLISVEGGPEKVIHFNLLKPCTSLSAVAAPLTVGSREQARQSLRQHDATWEDTNRIHQRAAETSRSGDARDPAPLHGDAARGGAAAGGPEGRLPGEVDGRGAAEQRVVHQSDATWEDINRSAQRFPETKGSGDSSNPAPLHGEAARGGAVGRGSGGRIPGTVEEPRAVEQRVVRQRRPPAWYKDYQVEF</sequence>
<dbReference type="Pfam" id="PF00665">
    <property type="entry name" value="rve"/>
    <property type="match status" value="1"/>
</dbReference>
<dbReference type="FunFam" id="3.30.420.10:FF:000032">
    <property type="entry name" value="Retrovirus-related Pol polyprotein from transposon 297-like Protein"/>
    <property type="match status" value="1"/>
</dbReference>
<name>A0A1A8P869_9TELE</name>
<evidence type="ECO:0000256" key="1">
    <source>
        <dbReference type="ARBA" id="ARBA00039658"/>
    </source>
</evidence>
<dbReference type="PANTHER" id="PTHR37984">
    <property type="entry name" value="PROTEIN CBG26694"/>
    <property type="match status" value="1"/>
</dbReference>
<dbReference type="InterPro" id="IPR041588">
    <property type="entry name" value="Integrase_H2C2"/>
</dbReference>
<reference evidence="4" key="1">
    <citation type="submission" date="2016-05" db="EMBL/GenBank/DDBJ databases">
        <authorList>
            <person name="Lavstsen T."/>
            <person name="Jespersen J.S."/>
        </authorList>
    </citation>
    <scope>NUCLEOTIDE SEQUENCE</scope>
    <source>
        <tissue evidence="4">Brain</tissue>
    </source>
</reference>
<evidence type="ECO:0000259" key="3">
    <source>
        <dbReference type="PROSITE" id="PS50994"/>
    </source>
</evidence>
<dbReference type="GO" id="GO:0003676">
    <property type="term" value="F:nucleic acid binding"/>
    <property type="evidence" value="ECO:0007669"/>
    <property type="project" value="InterPro"/>
</dbReference>
<feature type="compositionally biased region" description="Basic and acidic residues" evidence="2">
    <location>
        <begin position="445"/>
        <end position="474"/>
    </location>
</feature>
<dbReference type="EMBL" id="HAEG01006718">
    <property type="protein sequence ID" value="SBR77448.1"/>
    <property type="molecule type" value="Transcribed_RNA"/>
</dbReference>
<proteinExistence type="predicted"/>
<reference evidence="4" key="2">
    <citation type="submission" date="2016-06" db="EMBL/GenBank/DDBJ databases">
        <title>The genome of a short-lived fish provides insights into sex chromosome evolution and the genetic control of aging.</title>
        <authorList>
            <person name="Reichwald K."/>
            <person name="Felder M."/>
            <person name="Petzold A."/>
            <person name="Koch P."/>
            <person name="Groth M."/>
            <person name="Platzer M."/>
        </authorList>
    </citation>
    <scope>NUCLEOTIDE SEQUENCE</scope>
    <source>
        <tissue evidence="4">Brain</tissue>
    </source>
</reference>
<feature type="domain" description="Integrase catalytic" evidence="3">
    <location>
        <begin position="140"/>
        <end position="299"/>
    </location>
</feature>